<feature type="transmembrane region" description="Helical" evidence="1">
    <location>
        <begin position="164"/>
        <end position="185"/>
    </location>
</feature>
<keyword evidence="3" id="KW-1185">Reference proteome</keyword>
<proteinExistence type="predicted"/>
<dbReference type="EMBL" id="JAERWL010000005">
    <property type="protein sequence ID" value="MBM9475465.1"/>
    <property type="molecule type" value="Genomic_DNA"/>
</dbReference>
<name>A0A938YM67_9ACTN</name>
<keyword evidence="1" id="KW-0472">Membrane</keyword>
<feature type="transmembrane region" description="Helical" evidence="1">
    <location>
        <begin position="64"/>
        <end position="85"/>
    </location>
</feature>
<keyword evidence="1" id="KW-1133">Transmembrane helix</keyword>
<evidence type="ECO:0000256" key="1">
    <source>
        <dbReference type="SAM" id="Phobius"/>
    </source>
</evidence>
<accession>A0A938YM67</accession>
<reference evidence="2" key="1">
    <citation type="submission" date="2021-01" db="EMBL/GenBank/DDBJ databases">
        <title>KCTC 19127 draft genome.</title>
        <authorList>
            <person name="An D."/>
        </authorList>
    </citation>
    <scope>NUCLEOTIDE SEQUENCE</scope>
    <source>
        <strain evidence="2">KCTC 19127</strain>
    </source>
</reference>
<sequence length="187" mass="19867">MAAGPAGPRTLPGVRGWRRWLHRAVPLPEERARGRISSYAYGNILVLAAIAGIGGERIDDGSGIVLVLATTLTTYLAHIVAHSIGGRLGRDHADWRSHLREEMVDATPILSSGTLPTLLLLAGYLQWLPTAWSHALAGGLIVVRLALMGFQVERVSGQPASRGSFWSGVALALVSAVVVALKVTFAH</sequence>
<protein>
    <submittedName>
        <fullName evidence="2">Uncharacterized protein</fullName>
    </submittedName>
</protein>
<feature type="transmembrane region" description="Helical" evidence="1">
    <location>
        <begin position="106"/>
        <end position="125"/>
    </location>
</feature>
<dbReference type="Proteomes" id="UP000663801">
    <property type="component" value="Unassembled WGS sequence"/>
</dbReference>
<keyword evidence="1" id="KW-0812">Transmembrane</keyword>
<gene>
    <name evidence="2" type="ORF">JL107_03310</name>
</gene>
<dbReference type="RefSeq" id="WP_205255621.1">
    <property type="nucleotide sequence ID" value="NZ_BAAAPV010000003.1"/>
</dbReference>
<dbReference type="AlphaFoldDB" id="A0A938YM67"/>
<comment type="caution">
    <text evidence="2">The sequence shown here is derived from an EMBL/GenBank/DDBJ whole genome shotgun (WGS) entry which is preliminary data.</text>
</comment>
<evidence type="ECO:0000313" key="2">
    <source>
        <dbReference type="EMBL" id="MBM9475465.1"/>
    </source>
</evidence>
<organism evidence="2 3">
    <name type="scientific">Nakamurella flavida</name>
    <dbReference type="NCBI Taxonomy" id="363630"/>
    <lineage>
        <taxon>Bacteria</taxon>
        <taxon>Bacillati</taxon>
        <taxon>Actinomycetota</taxon>
        <taxon>Actinomycetes</taxon>
        <taxon>Nakamurellales</taxon>
        <taxon>Nakamurellaceae</taxon>
        <taxon>Nakamurella</taxon>
    </lineage>
</organism>
<feature type="transmembrane region" description="Helical" evidence="1">
    <location>
        <begin position="39"/>
        <end position="58"/>
    </location>
</feature>
<evidence type="ECO:0000313" key="3">
    <source>
        <dbReference type="Proteomes" id="UP000663801"/>
    </source>
</evidence>